<dbReference type="EMBL" id="JAZGQO010000002">
    <property type="protein sequence ID" value="KAK6190247.1"/>
    <property type="molecule type" value="Genomic_DNA"/>
</dbReference>
<protein>
    <recommendedName>
        <fullName evidence="1">CARD domain-containing protein</fullName>
    </recommendedName>
</protein>
<evidence type="ECO:0000259" key="1">
    <source>
        <dbReference type="PROSITE" id="PS50209"/>
    </source>
</evidence>
<sequence>MAASANERNRGPMNDLDYYVIQKNMEYLCVQLRTSDVIISNMFSEHILNSEDKEKIEKKMKKTKRKGIETTLTCLMESGGVNAFDPFIKCLYESGFDHVAEKLKLDRKERIDTMNIGKVLPDPNTEIPSTHRLQGKAETTEIKLLK</sequence>
<gene>
    <name evidence="2" type="ORF">SNE40_002161</name>
</gene>
<organism evidence="2 3">
    <name type="scientific">Patella caerulea</name>
    <name type="common">Rayed Mediterranean limpet</name>
    <dbReference type="NCBI Taxonomy" id="87958"/>
    <lineage>
        <taxon>Eukaryota</taxon>
        <taxon>Metazoa</taxon>
        <taxon>Spiralia</taxon>
        <taxon>Lophotrochozoa</taxon>
        <taxon>Mollusca</taxon>
        <taxon>Gastropoda</taxon>
        <taxon>Patellogastropoda</taxon>
        <taxon>Patelloidea</taxon>
        <taxon>Patellidae</taxon>
        <taxon>Patella</taxon>
    </lineage>
</organism>
<feature type="domain" description="CARD" evidence="1">
    <location>
        <begin position="13"/>
        <end position="106"/>
    </location>
</feature>
<accession>A0AAN8Q749</accession>
<dbReference type="InterPro" id="IPR001315">
    <property type="entry name" value="CARD"/>
</dbReference>
<dbReference type="AlphaFoldDB" id="A0AAN8Q749"/>
<evidence type="ECO:0000313" key="2">
    <source>
        <dbReference type="EMBL" id="KAK6190247.1"/>
    </source>
</evidence>
<evidence type="ECO:0000313" key="3">
    <source>
        <dbReference type="Proteomes" id="UP001347796"/>
    </source>
</evidence>
<keyword evidence="3" id="KW-1185">Reference proteome</keyword>
<dbReference type="GO" id="GO:0042981">
    <property type="term" value="P:regulation of apoptotic process"/>
    <property type="evidence" value="ECO:0007669"/>
    <property type="project" value="InterPro"/>
</dbReference>
<dbReference type="Proteomes" id="UP001347796">
    <property type="component" value="Unassembled WGS sequence"/>
</dbReference>
<name>A0AAN8Q749_PATCE</name>
<dbReference type="Gene3D" id="1.10.533.10">
    <property type="entry name" value="Death Domain, Fas"/>
    <property type="match status" value="1"/>
</dbReference>
<dbReference type="InterPro" id="IPR011029">
    <property type="entry name" value="DEATH-like_dom_sf"/>
</dbReference>
<dbReference type="PROSITE" id="PS50209">
    <property type="entry name" value="CARD"/>
    <property type="match status" value="1"/>
</dbReference>
<proteinExistence type="predicted"/>
<comment type="caution">
    <text evidence="2">The sequence shown here is derived from an EMBL/GenBank/DDBJ whole genome shotgun (WGS) entry which is preliminary data.</text>
</comment>
<dbReference type="SUPFAM" id="SSF47986">
    <property type="entry name" value="DEATH domain"/>
    <property type="match status" value="1"/>
</dbReference>
<reference evidence="2 3" key="1">
    <citation type="submission" date="2024-01" db="EMBL/GenBank/DDBJ databases">
        <title>The genome of the rayed Mediterranean limpet Patella caerulea (Linnaeus, 1758).</title>
        <authorList>
            <person name="Anh-Thu Weber A."/>
            <person name="Halstead-Nussloch G."/>
        </authorList>
    </citation>
    <scope>NUCLEOTIDE SEQUENCE [LARGE SCALE GENOMIC DNA]</scope>
    <source>
        <strain evidence="2">AATW-2023a</strain>
        <tissue evidence="2">Whole specimen</tissue>
    </source>
</reference>
<dbReference type="Pfam" id="PF00619">
    <property type="entry name" value="CARD"/>
    <property type="match status" value="1"/>
</dbReference>